<dbReference type="CDD" id="cd04590">
    <property type="entry name" value="CBS_pair_CorC_HlyC_assoc"/>
    <property type="match status" value="1"/>
</dbReference>
<dbReference type="PANTHER" id="PTHR22777:SF4">
    <property type="entry name" value="UPF0053 PROTEIN SLL1254"/>
    <property type="match status" value="1"/>
</dbReference>
<keyword evidence="4 8" id="KW-1133">Transmembrane helix</keyword>
<reference evidence="13" key="1">
    <citation type="journal article" date="2021" name="Microb. Physiol.">
        <title>Proteogenomic Insights into the Physiology of Marine, Sulfate-Reducing, Filamentous Desulfonema limicola and Desulfonema magnum.</title>
        <authorList>
            <person name="Schnaars V."/>
            <person name="Wohlbrand L."/>
            <person name="Scheve S."/>
            <person name="Hinrichs C."/>
            <person name="Reinhardt R."/>
            <person name="Rabus R."/>
        </authorList>
    </citation>
    <scope>NUCLEOTIDE SEQUENCE</scope>
    <source>
        <strain evidence="13">5ac10</strain>
    </source>
</reference>
<keyword evidence="14" id="KW-1185">Reference proteome</keyword>
<dbReference type="InterPro" id="IPR046342">
    <property type="entry name" value="CBS_dom_sf"/>
</dbReference>
<evidence type="ECO:0000313" key="13">
    <source>
        <dbReference type="EMBL" id="QTA82890.1"/>
    </source>
</evidence>
<feature type="domain" description="CNNM transmembrane" evidence="12">
    <location>
        <begin position="1"/>
        <end position="182"/>
    </location>
</feature>
<evidence type="ECO:0000256" key="8">
    <source>
        <dbReference type="PROSITE-ProRule" id="PRU01193"/>
    </source>
</evidence>
<evidence type="ECO:0000256" key="10">
    <source>
        <dbReference type="SAM" id="Phobius"/>
    </source>
</evidence>
<dbReference type="InterPro" id="IPR002550">
    <property type="entry name" value="CNNM"/>
</dbReference>
<feature type="domain" description="CBS" evidence="11">
    <location>
        <begin position="201"/>
        <end position="263"/>
    </location>
</feature>
<dbReference type="PROSITE" id="PS51846">
    <property type="entry name" value="CNNM"/>
    <property type="match status" value="1"/>
</dbReference>
<dbReference type="Pfam" id="PF01595">
    <property type="entry name" value="CNNM"/>
    <property type="match status" value="1"/>
</dbReference>
<dbReference type="PANTHER" id="PTHR22777">
    <property type="entry name" value="HEMOLYSIN-RELATED"/>
    <property type="match status" value="1"/>
</dbReference>
<feature type="region of interest" description="Disordered" evidence="9">
    <location>
        <begin position="354"/>
        <end position="382"/>
    </location>
</feature>
<accession>A0A975GIS2</accession>
<feature type="transmembrane region" description="Helical" evidence="10">
    <location>
        <begin position="90"/>
        <end position="109"/>
    </location>
</feature>
<evidence type="ECO:0000259" key="11">
    <source>
        <dbReference type="PROSITE" id="PS51371"/>
    </source>
</evidence>
<keyword evidence="5 7" id="KW-0129">CBS domain</keyword>
<evidence type="ECO:0000256" key="9">
    <source>
        <dbReference type="SAM" id="MobiDB-lite"/>
    </source>
</evidence>
<gene>
    <name evidence="13" type="ORF">dnl_52760</name>
</gene>
<evidence type="ECO:0000256" key="4">
    <source>
        <dbReference type="ARBA" id="ARBA00022989"/>
    </source>
</evidence>
<evidence type="ECO:0000259" key="12">
    <source>
        <dbReference type="PROSITE" id="PS51846"/>
    </source>
</evidence>
<evidence type="ECO:0000256" key="5">
    <source>
        <dbReference type="ARBA" id="ARBA00023122"/>
    </source>
</evidence>
<dbReference type="RefSeq" id="WP_207688765.1">
    <property type="nucleotide sequence ID" value="NZ_CP061799.1"/>
</dbReference>
<dbReference type="Pfam" id="PF00571">
    <property type="entry name" value="CBS"/>
    <property type="match status" value="2"/>
</dbReference>
<feature type="transmembrane region" description="Helical" evidence="10">
    <location>
        <begin position="121"/>
        <end position="143"/>
    </location>
</feature>
<dbReference type="AlphaFoldDB" id="A0A975GIS2"/>
<dbReference type="InterPro" id="IPR044751">
    <property type="entry name" value="Ion_transp-like_CBS"/>
</dbReference>
<proteinExistence type="predicted"/>
<keyword evidence="2 8" id="KW-0812">Transmembrane</keyword>
<evidence type="ECO:0000313" key="14">
    <source>
        <dbReference type="Proteomes" id="UP000663720"/>
    </source>
</evidence>
<dbReference type="EMBL" id="CP061799">
    <property type="protein sequence ID" value="QTA82890.1"/>
    <property type="molecule type" value="Genomic_DNA"/>
</dbReference>
<sequence length="382" mass="42926">MGILIVVVMVTILISSQCSLYEAVLYSTRMGTLEAEKTIGKKKVQAVKMINMKTKISTPLSAILILNTITNTAGATLAGMYAGRALGDSMVLIFSICFTLGILFFAEIIPKTIGANQWKNLWPSIVWPLTIMTYILYPFILVIQNVSRLLSYTKSVPPPVTEEDILGTIKLGARGGEISQWESLMLHNIINLETKMVEEIMTPRTVMFTLNEDMTVQEAFKKAGEKGFTRIPVYRGDRENIVGYIMINDLSSAQIIARPDEKLNSIIKPIMFVREDESCLVLLTNFLKKRLHIAMIGDEYGGVAGLVTLEDLLETILGTEIVDETDSVVDLQKMARTQMQKHFFIKKEMEINEETKVESREEMESETPLHKNEEETEIEKSG</sequence>
<keyword evidence="3" id="KW-0677">Repeat</keyword>
<evidence type="ECO:0000256" key="3">
    <source>
        <dbReference type="ARBA" id="ARBA00022737"/>
    </source>
</evidence>
<evidence type="ECO:0000256" key="2">
    <source>
        <dbReference type="ARBA" id="ARBA00022692"/>
    </source>
</evidence>
<dbReference type="SUPFAM" id="SSF54631">
    <property type="entry name" value="CBS-domain pair"/>
    <property type="match status" value="1"/>
</dbReference>
<dbReference type="Gene3D" id="3.10.580.10">
    <property type="entry name" value="CBS-domain"/>
    <property type="match status" value="1"/>
</dbReference>
<dbReference type="InterPro" id="IPR000644">
    <property type="entry name" value="CBS_dom"/>
</dbReference>
<dbReference type="KEGG" id="dli:dnl_52760"/>
<dbReference type="GO" id="GO:0005886">
    <property type="term" value="C:plasma membrane"/>
    <property type="evidence" value="ECO:0007669"/>
    <property type="project" value="TreeGrafter"/>
</dbReference>
<evidence type="ECO:0000256" key="1">
    <source>
        <dbReference type="ARBA" id="ARBA00004141"/>
    </source>
</evidence>
<keyword evidence="6 8" id="KW-0472">Membrane</keyword>
<organism evidence="13 14">
    <name type="scientific">Desulfonema limicola</name>
    <dbReference type="NCBI Taxonomy" id="45656"/>
    <lineage>
        <taxon>Bacteria</taxon>
        <taxon>Pseudomonadati</taxon>
        <taxon>Thermodesulfobacteriota</taxon>
        <taxon>Desulfobacteria</taxon>
        <taxon>Desulfobacterales</taxon>
        <taxon>Desulfococcaceae</taxon>
        <taxon>Desulfonema</taxon>
    </lineage>
</organism>
<evidence type="ECO:0000256" key="6">
    <source>
        <dbReference type="ARBA" id="ARBA00023136"/>
    </source>
</evidence>
<evidence type="ECO:0000256" key="7">
    <source>
        <dbReference type="PROSITE-ProRule" id="PRU00703"/>
    </source>
</evidence>
<dbReference type="Proteomes" id="UP000663720">
    <property type="component" value="Chromosome"/>
</dbReference>
<comment type="subcellular location">
    <subcellularLocation>
        <location evidence="1">Membrane</location>
        <topology evidence="1">Multi-pass membrane protein</topology>
    </subcellularLocation>
</comment>
<protein>
    <submittedName>
        <fullName evidence="13">CBS domain-containing protein, DUF21</fullName>
    </submittedName>
</protein>
<feature type="transmembrane region" description="Helical" evidence="10">
    <location>
        <begin position="60"/>
        <end position="83"/>
    </location>
</feature>
<name>A0A975GIS2_9BACT</name>
<feature type="domain" description="CBS" evidence="11">
    <location>
        <begin position="266"/>
        <end position="324"/>
    </location>
</feature>
<dbReference type="PROSITE" id="PS51371">
    <property type="entry name" value="CBS"/>
    <property type="match status" value="2"/>
</dbReference>